<dbReference type="OrthoDB" id="312874at2759"/>
<sequence length="159" mass="17599">MRGLAMTLYTESSFVADRRLPISSWNKGAAEDIASIKRFHMSTVGSFDEEIQARMRDGPLRDLALDMYRALFRHPGTFGTRRITNAELEEIRDDDIAVALRALPVIDGRRDPLALLYDIEIMTAIMTGMYLAITGHGDDALAAQHAAAEDFGEGARARA</sequence>
<protein>
    <submittedName>
        <fullName evidence="1">Uncharacterized protein</fullName>
    </submittedName>
</protein>
<evidence type="ECO:0000313" key="2">
    <source>
        <dbReference type="Proteomes" id="UP001151516"/>
    </source>
</evidence>
<organism evidence="1 2">
    <name type="scientific">Coemansia spiralis</name>
    <dbReference type="NCBI Taxonomy" id="417178"/>
    <lineage>
        <taxon>Eukaryota</taxon>
        <taxon>Fungi</taxon>
        <taxon>Fungi incertae sedis</taxon>
        <taxon>Zoopagomycota</taxon>
        <taxon>Kickxellomycotina</taxon>
        <taxon>Kickxellomycetes</taxon>
        <taxon>Kickxellales</taxon>
        <taxon>Kickxellaceae</taxon>
        <taxon>Coemansia</taxon>
    </lineage>
</organism>
<dbReference type="AlphaFoldDB" id="A0A9W8GPH1"/>
<name>A0A9W8GPH1_9FUNG</name>
<evidence type="ECO:0000313" key="1">
    <source>
        <dbReference type="EMBL" id="KAJ2690908.1"/>
    </source>
</evidence>
<reference evidence="1" key="1">
    <citation type="submission" date="2022-07" db="EMBL/GenBank/DDBJ databases">
        <title>Phylogenomic reconstructions and comparative analyses of Kickxellomycotina fungi.</title>
        <authorList>
            <person name="Reynolds N.K."/>
            <person name="Stajich J.E."/>
            <person name="Barry K."/>
            <person name="Grigoriev I.V."/>
            <person name="Crous P."/>
            <person name="Smith M.E."/>
        </authorList>
    </citation>
    <scope>NUCLEOTIDE SEQUENCE</scope>
    <source>
        <strain evidence="1">CBS 109367</strain>
    </source>
</reference>
<keyword evidence="2" id="KW-1185">Reference proteome</keyword>
<dbReference type="EMBL" id="JANBTX010000006">
    <property type="protein sequence ID" value="KAJ2690908.1"/>
    <property type="molecule type" value="Genomic_DNA"/>
</dbReference>
<dbReference type="Proteomes" id="UP001151516">
    <property type="component" value="Unassembled WGS sequence"/>
</dbReference>
<proteinExistence type="predicted"/>
<accession>A0A9W8GPH1</accession>
<comment type="caution">
    <text evidence="1">The sequence shown here is derived from an EMBL/GenBank/DDBJ whole genome shotgun (WGS) entry which is preliminary data.</text>
</comment>
<gene>
    <name evidence="1" type="ORF">IWW39_000417</name>
</gene>